<feature type="transmembrane region" description="Helical" evidence="4">
    <location>
        <begin position="6"/>
        <end position="29"/>
    </location>
</feature>
<evidence type="ECO:0000256" key="3">
    <source>
        <dbReference type="ARBA" id="ARBA00023136"/>
    </source>
</evidence>
<dbReference type="Gene3D" id="6.10.140.1320">
    <property type="match status" value="1"/>
</dbReference>
<feature type="transmembrane region" description="Helical" evidence="4">
    <location>
        <begin position="41"/>
        <end position="63"/>
    </location>
</feature>
<evidence type="ECO:0000256" key="2">
    <source>
        <dbReference type="ARBA" id="ARBA00022989"/>
    </source>
</evidence>
<dbReference type="Proteomes" id="UP000036771">
    <property type="component" value="Unassembled WGS sequence"/>
</dbReference>
<evidence type="ECO:0000256" key="4">
    <source>
        <dbReference type="SAM" id="Phobius"/>
    </source>
</evidence>
<organism evidence="6 7">
    <name type="scientific">Caedimonas varicaedens</name>
    <dbReference type="NCBI Taxonomy" id="1629334"/>
    <lineage>
        <taxon>Bacteria</taxon>
        <taxon>Pseudomonadati</taxon>
        <taxon>Pseudomonadota</taxon>
        <taxon>Alphaproteobacteria</taxon>
        <taxon>Holosporales</taxon>
        <taxon>Caedimonadaceae</taxon>
        <taxon>Caedimonas</taxon>
    </lineage>
</organism>
<evidence type="ECO:0000256" key="1">
    <source>
        <dbReference type="ARBA" id="ARBA00022692"/>
    </source>
</evidence>
<dbReference type="PROSITE" id="PS51503">
    <property type="entry name" value="HIG1"/>
    <property type="match status" value="1"/>
</dbReference>
<keyword evidence="3 4" id="KW-0472">Membrane</keyword>
<proteinExistence type="predicted"/>
<sequence length="66" mass="7292">MNPILTYLMFAALGATVVVLILGILNMLLGKRGEAVRSNKLMQWRVAAQVTALILFTMILFLGRKS</sequence>
<evidence type="ECO:0000313" key="7">
    <source>
        <dbReference type="Proteomes" id="UP000036771"/>
    </source>
</evidence>
<feature type="domain" description="HIG1" evidence="5">
    <location>
        <begin position="1"/>
        <end position="66"/>
    </location>
</feature>
<reference evidence="6 7" key="1">
    <citation type="submission" date="2015-03" db="EMBL/GenBank/DDBJ databases">
        <title>Caedibacter varicaedens, whole genome shotgun sequence.</title>
        <authorList>
            <person name="Suzuki H."/>
            <person name="Dapper A.L."/>
            <person name="Gibson A.K."/>
            <person name="Jackson C."/>
            <person name="Lee H."/>
            <person name="Pejaver V.R."/>
            <person name="Doak T."/>
            <person name="Lynch M."/>
        </authorList>
    </citation>
    <scope>NUCLEOTIDE SEQUENCE [LARGE SCALE GENOMIC DNA]</scope>
</reference>
<protein>
    <recommendedName>
        <fullName evidence="5">HIG1 domain-containing protein</fullName>
    </recommendedName>
</protein>
<comment type="caution">
    <text evidence="6">The sequence shown here is derived from an EMBL/GenBank/DDBJ whole genome shotgun (WGS) entry which is preliminary data.</text>
</comment>
<dbReference type="NCBIfam" id="NF033233">
    <property type="entry name" value="twin_helix"/>
    <property type="match status" value="1"/>
</dbReference>
<accession>A0A0K8MD10</accession>
<name>A0A0K8MD10_9PROT</name>
<dbReference type="AlphaFoldDB" id="A0A0K8MD10"/>
<dbReference type="STRING" id="1629334.Cva_01058"/>
<dbReference type="EMBL" id="BBVC01000055">
    <property type="protein sequence ID" value="GAO98401.1"/>
    <property type="molecule type" value="Genomic_DNA"/>
</dbReference>
<keyword evidence="7" id="KW-1185">Reference proteome</keyword>
<evidence type="ECO:0000259" key="5">
    <source>
        <dbReference type="PROSITE" id="PS51503"/>
    </source>
</evidence>
<evidence type="ECO:0000313" key="6">
    <source>
        <dbReference type="EMBL" id="GAO98401.1"/>
    </source>
</evidence>
<dbReference type="Pfam" id="PF04588">
    <property type="entry name" value="HIG_1_N"/>
    <property type="match status" value="1"/>
</dbReference>
<keyword evidence="1 4" id="KW-0812">Transmembrane</keyword>
<gene>
    <name evidence="6" type="ORF">Cva_01058</name>
</gene>
<dbReference type="InterPro" id="IPR007667">
    <property type="entry name" value="Hypoxia_induced_domain"/>
</dbReference>
<keyword evidence="2 4" id="KW-1133">Transmembrane helix</keyword>